<feature type="domain" description="Rcc01698-like C-terminal" evidence="2">
    <location>
        <begin position="478"/>
        <end position="572"/>
    </location>
</feature>
<organism evidence="3 4">
    <name type="scientific">Sphingomonas baiyangensis</name>
    <dbReference type="NCBI Taxonomy" id="2572576"/>
    <lineage>
        <taxon>Bacteria</taxon>
        <taxon>Pseudomonadati</taxon>
        <taxon>Pseudomonadota</taxon>
        <taxon>Alphaproteobacteria</taxon>
        <taxon>Sphingomonadales</taxon>
        <taxon>Sphingomonadaceae</taxon>
        <taxon>Sphingomonas</taxon>
    </lineage>
</organism>
<evidence type="ECO:0008006" key="5">
    <source>
        <dbReference type="Google" id="ProtNLM"/>
    </source>
</evidence>
<feature type="domain" description="Tip attachment protein J" evidence="1">
    <location>
        <begin position="231"/>
        <end position="384"/>
    </location>
</feature>
<name>A0A4U1L5V5_9SPHN</name>
<accession>A0A4U1L5V5</accession>
<keyword evidence="4" id="KW-1185">Reference proteome</keyword>
<evidence type="ECO:0000259" key="2">
    <source>
        <dbReference type="Pfam" id="PF23666"/>
    </source>
</evidence>
<dbReference type="EMBL" id="SWKR01000002">
    <property type="protein sequence ID" value="TKD51650.1"/>
    <property type="molecule type" value="Genomic_DNA"/>
</dbReference>
<dbReference type="Pfam" id="PF13550">
    <property type="entry name" value="Phage-tail_3"/>
    <property type="match status" value="1"/>
</dbReference>
<sequence length="721" mass="74299">MATLLLTTIGGAVGGPVGAALGAIAGRAIDGTVFRPATRQGPRLNELAVQTSSYGTQVPRLFGTIRVAGTVIWSTDLIETATTDEGGKGRPDTTRYSYSASFAVLLSARRIAGVRRIWADGKLLRGEAGDLKTPTLFRLHTGDADQPPDPLIASAQGSSRTPAHRGMAYAVFEQFELADYANRIPSLTFEVEADAATVDPAAIAAAISGGLVTAEAALMPAFEGFSAHGGSQRAAIETLGEASGAWFAPQGDRLAMRSGRGDARIVRDAGIGSPAPAPRRLRTIAPADRAPRSVTVGHYDAARDYQAGLQRATRPGAGVREVHLELPAVLGAGAAKGVATAMLARLDAGRQRRRVAPGWEAMGIAPGDRVTIAGEGGEWRVAGWSLENMAVALDLAPIALPRATAAAAPGEVAGARDVVHGPTRVIAAELPATDDALWTSPRLTVLAAGALAGWRGATILTSADGIGWSVAAATRAPAMLGVTTVPPGPASSLIEDRRSTIIVELAHGAMRLGMADAAALAAGANLALVGEELIQFASAVQTGERQWRLSGLWRGRRGTEWAIEAHAAGEGFALLDPAATVTIALPQAAIGGVVHVGAKGIGDPVVVRLPPIMVRGASVRPPSPVHLRQELLSDGCVRIGWRRRSRAGWAWSDGIDAPLGEEIEGYRIAITPAGAGGAMRTSATPGALLTAEEAAGDWAVRVAQFGTHAVSLESAIERATG</sequence>
<proteinExistence type="predicted"/>
<protein>
    <recommendedName>
        <fullName evidence="5">Tip attachment protein J domain-containing protein</fullName>
    </recommendedName>
</protein>
<comment type="caution">
    <text evidence="3">The sequence shown here is derived from an EMBL/GenBank/DDBJ whole genome shotgun (WGS) entry which is preliminary data.</text>
</comment>
<gene>
    <name evidence="3" type="ORF">FBR43_13450</name>
</gene>
<dbReference type="InterPro" id="IPR056490">
    <property type="entry name" value="Rcc01698_C"/>
</dbReference>
<evidence type="ECO:0000259" key="1">
    <source>
        <dbReference type="Pfam" id="PF13550"/>
    </source>
</evidence>
<dbReference type="AlphaFoldDB" id="A0A4U1L5V5"/>
<dbReference type="OrthoDB" id="8445115at2"/>
<reference evidence="3 4" key="1">
    <citation type="submission" date="2019-04" db="EMBL/GenBank/DDBJ databases">
        <authorList>
            <person name="Yang Y."/>
            <person name="Wei D."/>
        </authorList>
    </citation>
    <scope>NUCLEOTIDE SEQUENCE [LARGE SCALE GENOMIC DNA]</scope>
    <source>
        <strain evidence="3 4">L-1-4w-11</strain>
    </source>
</reference>
<evidence type="ECO:0000313" key="3">
    <source>
        <dbReference type="EMBL" id="TKD51650.1"/>
    </source>
</evidence>
<evidence type="ECO:0000313" key="4">
    <source>
        <dbReference type="Proteomes" id="UP000309138"/>
    </source>
</evidence>
<dbReference type="Proteomes" id="UP000309138">
    <property type="component" value="Unassembled WGS sequence"/>
</dbReference>
<dbReference type="InterPro" id="IPR032876">
    <property type="entry name" value="J_dom"/>
</dbReference>
<dbReference type="RefSeq" id="WP_136943586.1">
    <property type="nucleotide sequence ID" value="NZ_SWKR01000002.1"/>
</dbReference>
<dbReference type="Pfam" id="PF23666">
    <property type="entry name" value="Rcc01698_C"/>
    <property type="match status" value="1"/>
</dbReference>